<dbReference type="EMBL" id="JAPTSV010000014">
    <property type="protein sequence ID" value="KAJ1520866.1"/>
    <property type="molecule type" value="Genomic_DNA"/>
</dbReference>
<dbReference type="Proteomes" id="UP001075354">
    <property type="component" value="Chromosome 14"/>
</dbReference>
<proteinExistence type="predicted"/>
<comment type="caution">
    <text evidence="2">The sequence shown here is derived from an EMBL/GenBank/DDBJ whole genome shotgun (WGS) entry which is preliminary data.</text>
</comment>
<evidence type="ECO:0008006" key="4">
    <source>
        <dbReference type="Google" id="ProtNLM"/>
    </source>
</evidence>
<accession>A0AAV7XB85</accession>
<evidence type="ECO:0000256" key="1">
    <source>
        <dbReference type="SAM" id="MobiDB-lite"/>
    </source>
</evidence>
<keyword evidence="3" id="KW-1185">Reference proteome</keyword>
<gene>
    <name evidence="2" type="ORF">ONE63_003952</name>
</gene>
<dbReference type="AlphaFoldDB" id="A0AAV7XB85"/>
<feature type="region of interest" description="Disordered" evidence="1">
    <location>
        <begin position="1"/>
        <end position="23"/>
    </location>
</feature>
<evidence type="ECO:0000313" key="2">
    <source>
        <dbReference type="EMBL" id="KAJ1520866.1"/>
    </source>
</evidence>
<sequence>MSASEKKRRSPDPKIRSKRTRLSSLSGQLTAQSHFLNSSPTCAILEVCDGDSVHFIICEESVLALSPSKPAIGVHYNFTNLHPTALRLTTGKVKCFRSTENTTWHKVEGDIEVYQPPCYQVLTTIRGKVTEVNFDLGVLTLNNTVNVITSACAGIAQITLPQVGQTATLFNAHRVPIKEGNATFVMCVKSFLCVEGESTLQIPSVKLSVIRSALGGKIRDYRLILWLLDCSTFLKNSFSDEFLSLSEISMCGHKDFHLNILVMLTKFIIEKTKDVPEMCLLNEFLSSDHLTHCGSLKEVFIPIPLTNLSHLFLSNPPLPDKLDEEGSLRYWQYAIKKSSKDFLVGVLLFKHVSHRLMFTDAFSSIALVILPKEGQVLEAKDLTRLDRKVVVISEYNVVTETFVWPAGGNRGAVSRRTLRTLVVYLDHIHTLSSCSAGAGEVSPITSSRKGSLLKSYMSQYIFVHLKSSPMAPKQGRPARYHIMGSLLGTLTDEASTKSQRGSDSKPIFLALEGPLIASYPYVCANTVYEIRLPLPCDRGFFDKGLQLSILCGMQRMLPTTNCVTLPRSCEIHLVSSCDVPSSSLRFSDCYSIDQAIKEANIHELINIKGYIVERYHQDPRYDREKIDVKANGFGTPGCKVLALVLRDTPPESQTGSPATIYLSNWATLQFPISLVPGVKVVFNFVVKVIPRDEAKGGVYFRTSVLSSVEVLELRRTELCNVDKSKENLLGPRSLLSDVLEDNIPGCRWLSVSMINFTKVTFSVTCGSCKHIYENGCCPFTGCSSPVNPIFFSQASFMINDLGNVALVFVPHEVVRKLFHAHWETVTSVAQYTGRLEFNISQDVSELSLSDKVFSVFCKNIMDSERFHLLCRNFNNRKDCDKSFPTPALYAVDVYPVTSSVAIL</sequence>
<evidence type="ECO:0000313" key="3">
    <source>
        <dbReference type="Proteomes" id="UP001075354"/>
    </source>
</evidence>
<organism evidence="2 3">
    <name type="scientific">Megalurothrips usitatus</name>
    <name type="common">bean blossom thrips</name>
    <dbReference type="NCBI Taxonomy" id="439358"/>
    <lineage>
        <taxon>Eukaryota</taxon>
        <taxon>Metazoa</taxon>
        <taxon>Ecdysozoa</taxon>
        <taxon>Arthropoda</taxon>
        <taxon>Hexapoda</taxon>
        <taxon>Insecta</taxon>
        <taxon>Pterygota</taxon>
        <taxon>Neoptera</taxon>
        <taxon>Paraneoptera</taxon>
        <taxon>Thysanoptera</taxon>
        <taxon>Terebrantia</taxon>
        <taxon>Thripoidea</taxon>
        <taxon>Thripidae</taxon>
        <taxon>Megalurothrips</taxon>
    </lineage>
</organism>
<name>A0AAV7XB85_9NEOP</name>
<reference evidence="2" key="1">
    <citation type="submission" date="2022-12" db="EMBL/GenBank/DDBJ databases">
        <title>Chromosome-level genome assembly of the bean flower thrips Megalurothrips usitatus.</title>
        <authorList>
            <person name="Ma L."/>
            <person name="Liu Q."/>
            <person name="Li H."/>
            <person name="Cai W."/>
        </authorList>
    </citation>
    <scope>NUCLEOTIDE SEQUENCE</scope>
    <source>
        <strain evidence="2">Cailab_2022a</strain>
    </source>
</reference>
<protein>
    <recommendedName>
        <fullName evidence="4">CST complex subunit CTC1</fullName>
    </recommendedName>
</protein>